<comment type="subcellular location">
    <subcellularLocation>
        <location evidence="5">Cell membrane</location>
        <topology evidence="5">Lipid-anchor</topology>
    </subcellularLocation>
</comment>
<proteinExistence type="inferred from homology"/>
<keyword evidence="2 5" id="KW-0813">Transport</keyword>
<dbReference type="InterPro" id="IPR006059">
    <property type="entry name" value="SBP"/>
</dbReference>
<evidence type="ECO:0000256" key="4">
    <source>
        <dbReference type="ARBA" id="ARBA00022729"/>
    </source>
</evidence>
<evidence type="ECO:0000256" key="2">
    <source>
        <dbReference type="ARBA" id="ARBA00022448"/>
    </source>
</evidence>
<evidence type="ECO:0000256" key="3">
    <source>
        <dbReference type="ARBA" id="ARBA00022597"/>
    </source>
</evidence>
<comment type="caution">
    <text evidence="6">The sequence shown here is derived from an EMBL/GenBank/DDBJ whole genome shotgun (WGS) entry which is preliminary data.</text>
</comment>
<keyword evidence="5" id="KW-0472">Membrane</keyword>
<dbReference type="PROSITE" id="PS51257">
    <property type="entry name" value="PROKAR_LIPOPROTEIN"/>
    <property type="match status" value="1"/>
</dbReference>
<dbReference type="EMBL" id="JBHSSM010000008">
    <property type="protein sequence ID" value="MFC6314505.1"/>
    <property type="molecule type" value="Genomic_DNA"/>
</dbReference>
<protein>
    <recommendedName>
        <fullName evidence="5">Maltodextrin-binding protein</fullName>
    </recommendedName>
</protein>
<dbReference type="PANTHER" id="PTHR30061:SF50">
    <property type="entry name" value="MALTOSE_MALTODEXTRIN-BINDING PERIPLASMIC PROTEIN"/>
    <property type="match status" value="1"/>
</dbReference>
<feature type="signal peptide" evidence="5">
    <location>
        <begin position="1"/>
        <end position="20"/>
    </location>
</feature>
<evidence type="ECO:0000256" key="1">
    <source>
        <dbReference type="ARBA" id="ARBA00008520"/>
    </source>
</evidence>
<dbReference type="Pfam" id="PF13416">
    <property type="entry name" value="SBP_bac_8"/>
    <property type="match status" value="1"/>
</dbReference>
<name>A0ABW1UN59_9LACO</name>
<dbReference type="RefSeq" id="WP_125600460.1">
    <property type="nucleotide sequence ID" value="NZ_JBHSSM010000008.1"/>
</dbReference>
<gene>
    <name evidence="6" type="ORF">ACFQHW_02860</name>
</gene>
<dbReference type="SUPFAM" id="SSF53850">
    <property type="entry name" value="Periplasmic binding protein-like II"/>
    <property type="match status" value="1"/>
</dbReference>
<accession>A0ABW1UN59</accession>
<reference evidence="7" key="1">
    <citation type="journal article" date="2019" name="Int. J. Syst. Evol. Microbiol.">
        <title>The Global Catalogue of Microorganisms (GCM) 10K type strain sequencing project: providing services to taxonomists for standard genome sequencing and annotation.</title>
        <authorList>
            <consortium name="The Broad Institute Genomics Platform"/>
            <consortium name="The Broad Institute Genome Sequencing Center for Infectious Disease"/>
            <person name="Wu L."/>
            <person name="Ma J."/>
        </authorList>
    </citation>
    <scope>NUCLEOTIDE SEQUENCE [LARGE SCALE GENOMIC DNA]</scope>
    <source>
        <strain evidence="7">CCM 8897</strain>
    </source>
</reference>
<dbReference type="Gene3D" id="3.40.190.10">
    <property type="entry name" value="Periplasmic binding protein-like II"/>
    <property type="match status" value="2"/>
</dbReference>
<keyword evidence="7" id="KW-1185">Reference proteome</keyword>
<dbReference type="PRINTS" id="PR00181">
    <property type="entry name" value="MALTOSEBP"/>
</dbReference>
<evidence type="ECO:0000313" key="7">
    <source>
        <dbReference type="Proteomes" id="UP001596310"/>
    </source>
</evidence>
<keyword evidence="5" id="KW-1003">Cell membrane</keyword>
<dbReference type="InterPro" id="IPR006060">
    <property type="entry name" value="Maltose/Cyclodextrin-bd"/>
</dbReference>
<evidence type="ECO:0000313" key="6">
    <source>
        <dbReference type="EMBL" id="MFC6314505.1"/>
    </source>
</evidence>
<sequence length="424" mass="45525">MKKHWIKALTLAATAGVFMTFTGCGPSSSSDGASSSSSKKSSTLLVWEDKDKGSGIKAAAAAFGKENNVKVKIVEKEYAGQLEKLRLDGPAGTGPDVITIPGDQIGTAVTEGLLKPLTVSKATQKLYTDSAMESQIVKGKVYGLPKAVETTILYYNKKLVSEADLPKTTEEWYTFSKEQRAKGKYGLLALWDQIYYAQGVFSGYGGYIFGKDSKGNFDAKDIGLNNSGSVDAANYVSKFYKEGLFPKGIIGDKGINVLDSLFTEGKAAAVISGPWNFEPYKKAGIDYGVVELPELENGKHMGSFIGVKSYNVSSYSKNADLAEKFVKYLTNAKNSKVRYQKTSEVPAVKSLAESDLVKKDVNASAVALQSQHAELTPNITEMDQVWTPANNALQVVDTGKSTAKKALDSAVSQINSAIKAADNK</sequence>
<evidence type="ECO:0000256" key="5">
    <source>
        <dbReference type="RuleBase" id="RU365005"/>
    </source>
</evidence>
<dbReference type="PANTHER" id="PTHR30061">
    <property type="entry name" value="MALTOSE-BINDING PERIPLASMIC PROTEIN"/>
    <property type="match status" value="1"/>
</dbReference>
<keyword evidence="3 5" id="KW-0762">Sugar transport</keyword>
<keyword evidence="5" id="KW-0449">Lipoprotein</keyword>
<feature type="chain" id="PRO_5044965261" description="Maltodextrin-binding protein" evidence="5">
    <location>
        <begin position="21"/>
        <end position="424"/>
    </location>
</feature>
<dbReference type="Proteomes" id="UP001596310">
    <property type="component" value="Unassembled WGS sequence"/>
</dbReference>
<organism evidence="6 7">
    <name type="scientific">Lapidilactobacillus achengensis</name>
    <dbReference type="NCBI Taxonomy" id="2486000"/>
    <lineage>
        <taxon>Bacteria</taxon>
        <taxon>Bacillati</taxon>
        <taxon>Bacillota</taxon>
        <taxon>Bacilli</taxon>
        <taxon>Lactobacillales</taxon>
        <taxon>Lactobacillaceae</taxon>
        <taxon>Lapidilactobacillus</taxon>
    </lineage>
</organism>
<comment type="similarity">
    <text evidence="1 5">Belongs to the bacterial solute-binding protein 1 family.</text>
</comment>
<keyword evidence="4 5" id="KW-0732">Signal</keyword>